<feature type="transmembrane region" description="Helical" evidence="7">
    <location>
        <begin position="465"/>
        <end position="488"/>
    </location>
</feature>
<organism evidence="9 10">
    <name type="scientific">Friedmanniomyces endolithicus</name>
    <dbReference type="NCBI Taxonomy" id="329885"/>
    <lineage>
        <taxon>Eukaryota</taxon>
        <taxon>Fungi</taxon>
        <taxon>Dikarya</taxon>
        <taxon>Ascomycota</taxon>
        <taxon>Pezizomycotina</taxon>
        <taxon>Dothideomycetes</taxon>
        <taxon>Dothideomycetidae</taxon>
        <taxon>Mycosphaerellales</taxon>
        <taxon>Teratosphaeriaceae</taxon>
        <taxon>Friedmanniomyces</taxon>
    </lineage>
</organism>
<protein>
    <recommendedName>
        <fullName evidence="8">Amino acid transporter transmembrane domain-containing protein</fullName>
    </recommendedName>
</protein>
<feature type="compositionally biased region" description="Basic and acidic residues" evidence="6">
    <location>
        <begin position="62"/>
        <end position="71"/>
    </location>
</feature>
<feature type="transmembrane region" description="Helical" evidence="7">
    <location>
        <begin position="399"/>
        <end position="419"/>
    </location>
</feature>
<dbReference type="PANTHER" id="PTHR22950">
    <property type="entry name" value="AMINO ACID TRANSPORTER"/>
    <property type="match status" value="1"/>
</dbReference>
<dbReference type="PANTHER" id="PTHR22950:SF8">
    <property type="entry name" value="AMINO ACID TRANSPORTER (EUROFUNG)"/>
    <property type="match status" value="1"/>
</dbReference>
<accession>A0A4U0UQC9</accession>
<feature type="transmembrane region" description="Helical" evidence="7">
    <location>
        <begin position="275"/>
        <end position="300"/>
    </location>
</feature>
<comment type="subcellular location">
    <subcellularLocation>
        <location evidence="1">Membrane</location>
        <topology evidence="1">Multi-pass membrane protein</topology>
    </subcellularLocation>
</comment>
<evidence type="ECO:0000256" key="2">
    <source>
        <dbReference type="ARBA" id="ARBA00008066"/>
    </source>
</evidence>
<reference evidence="9 10" key="1">
    <citation type="submission" date="2017-03" db="EMBL/GenBank/DDBJ databases">
        <title>Genomes of endolithic fungi from Antarctica.</title>
        <authorList>
            <person name="Coleine C."/>
            <person name="Masonjones S."/>
            <person name="Stajich J.E."/>
        </authorList>
    </citation>
    <scope>NUCLEOTIDE SEQUENCE [LARGE SCALE GENOMIC DNA]</scope>
    <source>
        <strain evidence="9 10">CCFEE 5311</strain>
    </source>
</reference>
<keyword evidence="5 7" id="KW-0472">Membrane</keyword>
<dbReference type="AlphaFoldDB" id="A0A4U0UQC9"/>
<evidence type="ECO:0000313" key="9">
    <source>
        <dbReference type="EMBL" id="TKA37165.1"/>
    </source>
</evidence>
<evidence type="ECO:0000313" key="10">
    <source>
        <dbReference type="Proteomes" id="UP000310066"/>
    </source>
</evidence>
<dbReference type="Pfam" id="PF01490">
    <property type="entry name" value="Aa_trans"/>
    <property type="match status" value="1"/>
</dbReference>
<feature type="transmembrane region" description="Helical" evidence="7">
    <location>
        <begin position="312"/>
        <end position="338"/>
    </location>
</feature>
<name>A0A4U0UQC9_9PEZI</name>
<evidence type="ECO:0000256" key="5">
    <source>
        <dbReference type="ARBA" id="ARBA00023136"/>
    </source>
</evidence>
<comment type="caution">
    <text evidence="9">The sequence shown here is derived from an EMBL/GenBank/DDBJ whole genome shotgun (WGS) entry which is preliminary data.</text>
</comment>
<dbReference type="OrthoDB" id="655540at2759"/>
<keyword evidence="3 7" id="KW-0812">Transmembrane</keyword>
<feature type="transmembrane region" description="Helical" evidence="7">
    <location>
        <begin position="227"/>
        <end position="251"/>
    </location>
</feature>
<keyword evidence="4 7" id="KW-1133">Transmembrane helix</keyword>
<sequence length="515" mass="55358">MAAPTERRGSLARVQQASKTYWSSEPRAGSWSNIRRASADLPVAAIAGAAPRRSLGASSGQDKYDGEKPASDEEFGVGDIHEGEEKYHRLGWKKLTVCLIVEAIALGSLSIPGAFAVLGMAPGVILSIGLGLVAIYTSYVVGQVRMRHPHVAHYADAVQLIWGKFGYELAGAMFAVFLILITGSHVLTGTIAWIRIVDDTAICALAWGIISAVILFIVALPPTFAEFAILGYVDFVSIIIAILITIIATGVEAHSAPGGLSGVDWSVWPPPTTTFYQAFLATTNIIFAYSFAVCQYSFMAEMHTPKDYVKSIWALGLIEMFIYTVTGALVYAFVGSTVKSPALLMKPSNPFIGPADHLSPGIALPVIFISGSINSTVVGRYILNRAFPKSEIRLIHTKAGWLTWLALIATITLVAWVIAEAIPFFSALLGIISSLFISGFTFYFPALFWFQLIKEGKWYVGWKNICLSILNGLVFCIGLITLGCGTYASVEDIVSSYASGSVRASFTCDATAYGG</sequence>
<proteinExistence type="inferred from homology"/>
<feature type="transmembrane region" description="Helical" evidence="7">
    <location>
        <begin position="358"/>
        <end position="378"/>
    </location>
</feature>
<dbReference type="GO" id="GO:0016020">
    <property type="term" value="C:membrane"/>
    <property type="evidence" value="ECO:0007669"/>
    <property type="project" value="UniProtKB-SubCell"/>
</dbReference>
<evidence type="ECO:0000256" key="7">
    <source>
        <dbReference type="SAM" id="Phobius"/>
    </source>
</evidence>
<feature type="region of interest" description="Disordered" evidence="6">
    <location>
        <begin position="51"/>
        <end position="77"/>
    </location>
</feature>
<feature type="domain" description="Amino acid transporter transmembrane" evidence="8">
    <location>
        <begin position="89"/>
        <end position="489"/>
    </location>
</feature>
<dbReference type="InterPro" id="IPR013057">
    <property type="entry name" value="AA_transpt_TM"/>
</dbReference>
<feature type="region of interest" description="Disordered" evidence="6">
    <location>
        <begin position="1"/>
        <end position="28"/>
    </location>
</feature>
<feature type="transmembrane region" description="Helical" evidence="7">
    <location>
        <begin position="425"/>
        <end position="453"/>
    </location>
</feature>
<comment type="similarity">
    <text evidence="2">Belongs to the amino acid/polyamine transporter 2 family.</text>
</comment>
<gene>
    <name evidence="9" type="ORF">B0A54_12026</name>
</gene>
<evidence type="ECO:0000256" key="3">
    <source>
        <dbReference type="ARBA" id="ARBA00022692"/>
    </source>
</evidence>
<feature type="transmembrane region" description="Helical" evidence="7">
    <location>
        <begin position="169"/>
        <end position="194"/>
    </location>
</feature>
<evidence type="ECO:0000256" key="1">
    <source>
        <dbReference type="ARBA" id="ARBA00004141"/>
    </source>
</evidence>
<dbReference type="STRING" id="329885.A0A4U0UQC9"/>
<evidence type="ECO:0000259" key="8">
    <source>
        <dbReference type="Pfam" id="PF01490"/>
    </source>
</evidence>
<dbReference type="EMBL" id="NAJP01000054">
    <property type="protein sequence ID" value="TKA37165.1"/>
    <property type="molecule type" value="Genomic_DNA"/>
</dbReference>
<evidence type="ECO:0000256" key="4">
    <source>
        <dbReference type="ARBA" id="ARBA00022989"/>
    </source>
</evidence>
<dbReference type="GO" id="GO:0015179">
    <property type="term" value="F:L-amino acid transmembrane transporter activity"/>
    <property type="evidence" value="ECO:0007669"/>
    <property type="project" value="TreeGrafter"/>
</dbReference>
<dbReference type="Proteomes" id="UP000310066">
    <property type="component" value="Unassembled WGS sequence"/>
</dbReference>
<feature type="transmembrane region" description="Helical" evidence="7">
    <location>
        <begin position="95"/>
        <end position="118"/>
    </location>
</feature>
<feature type="transmembrane region" description="Helical" evidence="7">
    <location>
        <begin position="124"/>
        <end position="142"/>
    </location>
</feature>
<feature type="compositionally biased region" description="Polar residues" evidence="6">
    <location>
        <begin position="13"/>
        <end position="23"/>
    </location>
</feature>
<feature type="transmembrane region" description="Helical" evidence="7">
    <location>
        <begin position="200"/>
        <end position="220"/>
    </location>
</feature>
<evidence type="ECO:0000256" key="6">
    <source>
        <dbReference type="SAM" id="MobiDB-lite"/>
    </source>
</evidence>